<organism evidence="1 2">
    <name type="scientific">Dorea longicatena DSM 13814</name>
    <dbReference type="NCBI Taxonomy" id="411462"/>
    <lineage>
        <taxon>Bacteria</taxon>
        <taxon>Bacillati</taxon>
        <taxon>Bacillota</taxon>
        <taxon>Clostridia</taxon>
        <taxon>Lachnospirales</taxon>
        <taxon>Lachnospiraceae</taxon>
        <taxon>Dorea</taxon>
    </lineage>
</organism>
<sequence length="45" mass="5054">MQNNKKGVIISCMSGNYSSRYIAGQKNLLLWGNGRLQTKGEHRNS</sequence>
<reference evidence="1 2" key="1">
    <citation type="submission" date="2007-03" db="EMBL/GenBank/DDBJ databases">
        <authorList>
            <person name="Fulton L."/>
            <person name="Clifton S."/>
            <person name="Fulton B."/>
            <person name="Xu J."/>
            <person name="Minx P."/>
            <person name="Pepin K.H."/>
            <person name="Johnson M."/>
            <person name="Thiruvilangam P."/>
            <person name="Bhonagiri V."/>
            <person name="Nash W.E."/>
            <person name="Mardis E.R."/>
            <person name="Wilson R.K."/>
        </authorList>
    </citation>
    <scope>NUCLEOTIDE SEQUENCE [LARGE SCALE GENOMIC DNA]</scope>
    <source>
        <strain evidence="1 2">DSM 13814</strain>
    </source>
</reference>
<protein>
    <submittedName>
        <fullName evidence="1">Uncharacterized protein</fullName>
    </submittedName>
</protein>
<comment type="caution">
    <text evidence="1">The sequence shown here is derived from an EMBL/GenBank/DDBJ whole genome shotgun (WGS) entry which is preliminary data.</text>
</comment>
<dbReference type="AlphaFoldDB" id="A6BFR9"/>
<evidence type="ECO:0000313" key="1">
    <source>
        <dbReference type="EMBL" id="EDM63475.1"/>
    </source>
</evidence>
<proteinExistence type="predicted"/>
<reference evidence="1 2" key="2">
    <citation type="submission" date="2007-04" db="EMBL/GenBank/DDBJ databases">
        <title>Draft genome sequence of Dorea longicatena (DSM 13814).</title>
        <authorList>
            <person name="Sudarsanam P."/>
            <person name="Ley R."/>
            <person name="Guruge J."/>
            <person name="Turnbaugh P.J."/>
            <person name="Mahowald M."/>
            <person name="Liep D."/>
            <person name="Gordon J."/>
        </authorList>
    </citation>
    <scope>NUCLEOTIDE SEQUENCE [LARGE SCALE GENOMIC DNA]</scope>
    <source>
        <strain evidence="1 2">DSM 13814</strain>
    </source>
</reference>
<dbReference type="EMBL" id="AAXB02000004">
    <property type="protein sequence ID" value="EDM63475.1"/>
    <property type="molecule type" value="Genomic_DNA"/>
</dbReference>
<accession>A6BFR9</accession>
<name>A6BFR9_9FIRM</name>
<dbReference type="HOGENOM" id="CLU_3199066_0_0_9"/>
<gene>
    <name evidence="1" type="ORF">DORLON_01141</name>
</gene>
<evidence type="ECO:0000313" key="2">
    <source>
        <dbReference type="Proteomes" id="UP000004016"/>
    </source>
</evidence>
<dbReference type="Proteomes" id="UP000004016">
    <property type="component" value="Unassembled WGS sequence"/>
</dbReference>